<accession>A0A5B7DU56</accession>
<sequence length="80" mass="9012">MCKGVRTRGTALFGGLLPTGTRTERQFKCEGQKPHHLLSNRYSLEEAREVTWQEQRNEGSDWSRQPATLVAGKDLSRVPG</sequence>
<evidence type="ECO:0000256" key="1">
    <source>
        <dbReference type="SAM" id="MobiDB-lite"/>
    </source>
</evidence>
<feature type="region of interest" description="Disordered" evidence="1">
    <location>
        <begin position="54"/>
        <end position="80"/>
    </location>
</feature>
<proteinExistence type="predicted"/>
<keyword evidence="3" id="KW-1185">Reference proteome</keyword>
<dbReference type="EMBL" id="VSRR010001338">
    <property type="protein sequence ID" value="MPC24503.1"/>
    <property type="molecule type" value="Genomic_DNA"/>
</dbReference>
<dbReference type="AlphaFoldDB" id="A0A5B7DU56"/>
<reference evidence="2 3" key="1">
    <citation type="submission" date="2019-05" db="EMBL/GenBank/DDBJ databases">
        <title>Another draft genome of Portunus trituberculatus and its Hox gene families provides insights of decapod evolution.</title>
        <authorList>
            <person name="Jeong J.-H."/>
            <person name="Song I."/>
            <person name="Kim S."/>
            <person name="Choi T."/>
            <person name="Kim D."/>
            <person name="Ryu S."/>
            <person name="Kim W."/>
        </authorList>
    </citation>
    <scope>NUCLEOTIDE SEQUENCE [LARGE SCALE GENOMIC DNA]</scope>
    <source>
        <tissue evidence="2">Muscle</tissue>
    </source>
</reference>
<evidence type="ECO:0000313" key="3">
    <source>
        <dbReference type="Proteomes" id="UP000324222"/>
    </source>
</evidence>
<name>A0A5B7DU56_PORTR</name>
<protein>
    <submittedName>
        <fullName evidence="2">Uncharacterized protein</fullName>
    </submittedName>
</protein>
<evidence type="ECO:0000313" key="2">
    <source>
        <dbReference type="EMBL" id="MPC24503.1"/>
    </source>
</evidence>
<dbReference type="Proteomes" id="UP000324222">
    <property type="component" value="Unassembled WGS sequence"/>
</dbReference>
<gene>
    <name evidence="2" type="ORF">E2C01_017585</name>
</gene>
<comment type="caution">
    <text evidence="2">The sequence shown here is derived from an EMBL/GenBank/DDBJ whole genome shotgun (WGS) entry which is preliminary data.</text>
</comment>
<organism evidence="2 3">
    <name type="scientific">Portunus trituberculatus</name>
    <name type="common">Swimming crab</name>
    <name type="synonym">Neptunus trituberculatus</name>
    <dbReference type="NCBI Taxonomy" id="210409"/>
    <lineage>
        <taxon>Eukaryota</taxon>
        <taxon>Metazoa</taxon>
        <taxon>Ecdysozoa</taxon>
        <taxon>Arthropoda</taxon>
        <taxon>Crustacea</taxon>
        <taxon>Multicrustacea</taxon>
        <taxon>Malacostraca</taxon>
        <taxon>Eumalacostraca</taxon>
        <taxon>Eucarida</taxon>
        <taxon>Decapoda</taxon>
        <taxon>Pleocyemata</taxon>
        <taxon>Brachyura</taxon>
        <taxon>Eubrachyura</taxon>
        <taxon>Portunoidea</taxon>
        <taxon>Portunidae</taxon>
        <taxon>Portuninae</taxon>
        <taxon>Portunus</taxon>
    </lineage>
</organism>